<proteinExistence type="predicted"/>
<evidence type="ECO:0000313" key="4">
    <source>
        <dbReference type="EMBL" id="GHI75539.1"/>
    </source>
</evidence>
<evidence type="ECO:0000313" key="5">
    <source>
        <dbReference type="Proteomes" id="UP000608522"/>
    </source>
</evidence>
<feature type="domain" description="DUF4232" evidence="3">
    <location>
        <begin position="112"/>
        <end position="240"/>
    </location>
</feature>
<reference evidence="5" key="1">
    <citation type="submission" date="2023-07" db="EMBL/GenBank/DDBJ databases">
        <title>Whole genome shotgun sequence of Streptomyces spororaveus NBRC 15456.</title>
        <authorList>
            <person name="Komaki H."/>
            <person name="Tamura T."/>
        </authorList>
    </citation>
    <scope>NUCLEOTIDE SEQUENCE [LARGE SCALE GENOMIC DNA]</scope>
    <source>
        <strain evidence="5">NBRC 15456</strain>
    </source>
</reference>
<evidence type="ECO:0000256" key="2">
    <source>
        <dbReference type="SAM" id="SignalP"/>
    </source>
</evidence>
<sequence>MYTFPSAPSASSVRTPRPRTFRRLAGAAAAALAALVLTACQDGTGFKDGGAAATPDPASAPASAAPTAPATPATPADPATPAASAAPVTSAPGSAKNSAAPARSAEGGRVLCNGSNTAVTVQPVSRPLNHMLITVKNTGSKTCDLTYYPLLRFDEMQWAPAAREETKPQAVVSLAPGRSGYAAALLSAADGSGEGGTTGHRLTIAFQGPTPRSDGGASATPSLPAAGVHYDSALTVTYWQQTGEDALGS</sequence>
<dbReference type="InterPro" id="IPR025326">
    <property type="entry name" value="DUF4232"/>
</dbReference>
<organism evidence="4 5">
    <name type="scientific">Streptomyces spororaveus</name>
    <dbReference type="NCBI Taxonomy" id="284039"/>
    <lineage>
        <taxon>Bacteria</taxon>
        <taxon>Bacillati</taxon>
        <taxon>Actinomycetota</taxon>
        <taxon>Actinomycetes</taxon>
        <taxon>Kitasatosporales</taxon>
        <taxon>Streptomycetaceae</taxon>
        <taxon>Streptomyces</taxon>
    </lineage>
</organism>
<evidence type="ECO:0000256" key="1">
    <source>
        <dbReference type="SAM" id="MobiDB-lite"/>
    </source>
</evidence>
<protein>
    <recommendedName>
        <fullName evidence="3">DUF4232 domain-containing protein</fullName>
    </recommendedName>
</protein>
<feature type="signal peptide" evidence="2">
    <location>
        <begin position="1"/>
        <end position="39"/>
    </location>
</feature>
<gene>
    <name evidence="4" type="ORF">Sspor_11000</name>
</gene>
<feature type="chain" id="PRO_5045041966" description="DUF4232 domain-containing protein" evidence="2">
    <location>
        <begin position="40"/>
        <end position="249"/>
    </location>
</feature>
<dbReference type="Pfam" id="PF14016">
    <property type="entry name" value="DUF4232"/>
    <property type="match status" value="1"/>
</dbReference>
<dbReference type="EMBL" id="BNED01000005">
    <property type="protein sequence ID" value="GHI75539.1"/>
    <property type="molecule type" value="Genomic_DNA"/>
</dbReference>
<accession>A0ABQ3T575</accession>
<comment type="caution">
    <text evidence="4">The sequence shown here is derived from an EMBL/GenBank/DDBJ whole genome shotgun (WGS) entry which is preliminary data.</text>
</comment>
<keyword evidence="2" id="KW-0732">Signal</keyword>
<evidence type="ECO:0000259" key="3">
    <source>
        <dbReference type="Pfam" id="PF14016"/>
    </source>
</evidence>
<name>A0ABQ3T575_9ACTN</name>
<feature type="region of interest" description="Disordered" evidence="1">
    <location>
        <begin position="48"/>
        <end position="110"/>
    </location>
</feature>
<feature type="compositionally biased region" description="Low complexity" evidence="1">
    <location>
        <begin position="49"/>
        <end position="95"/>
    </location>
</feature>
<dbReference type="RefSeq" id="WP_202197968.1">
    <property type="nucleotide sequence ID" value="NZ_BAAATO010000004.1"/>
</dbReference>
<keyword evidence="5" id="KW-1185">Reference proteome</keyword>
<dbReference type="Proteomes" id="UP000608522">
    <property type="component" value="Unassembled WGS sequence"/>
</dbReference>